<protein>
    <submittedName>
        <fullName evidence="4">SCP domain-containing protein</fullName>
    </submittedName>
</protein>
<proteinExistence type="predicted"/>
<dbReference type="InterPro" id="IPR035940">
    <property type="entry name" value="CAP_sf"/>
</dbReference>
<dbReference type="SUPFAM" id="SSF55797">
    <property type="entry name" value="PR-1-like"/>
    <property type="match status" value="1"/>
</dbReference>
<reference evidence="3" key="1">
    <citation type="submission" date="2014-07" db="EMBL/GenBank/DDBJ databases">
        <authorList>
            <person name="Martin A.A"/>
            <person name="De Silva N."/>
        </authorList>
    </citation>
    <scope>NUCLEOTIDE SEQUENCE</scope>
</reference>
<feature type="domain" description="DUF7381" evidence="2">
    <location>
        <begin position="1"/>
        <end position="118"/>
    </location>
</feature>
<dbReference type="Gene3D" id="3.40.33.10">
    <property type="entry name" value="CAP"/>
    <property type="match status" value="1"/>
</dbReference>
<accession>A0A0K0G230</accession>
<sequence>MAYDLAVTYATQNMGKRKFFSYQGNIYASRARMVQDIFEDHKSIHKSKILLLNAGIFRRNTEVRSPLKYFYESPFSARSRLKISKVVVIEHFENGRKHYVCLNKNFPNLKAAGLYAHKMNFKLFFCPWKKNHITIPDSMNIFKHVGWFGFSNKIWKRVWKSCYYYACFVKNDFRELKVRLLFEMNKYRLLHRVPPVRFDDRYVNVAETNLYSLMYRKRKVNRDLLKYFVKIPFYLAPLIMKRWYDENTGYKYNTFLAIGGTEHFSAIVWKNVKYVGFAVEELDNMIYFDCVFYPKPNIPEQFKSNVLKKRRSE</sequence>
<dbReference type="Proteomes" id="UP000035680">
    <property type="component" value="Unassembled WGS sequence"/>
</dbReference>
<name>A0A0K0G230_STRVS</name>
<dbReference type="Pfam" id="PF24100">
    <property type="entry name" value="DUF7381"/>
    <property type="match status" value="1"/>
</dbReference>
<keyword evidence="3" id="KW-1185">Reference proteome</keyword>
<dbReference type="AlphaFoldDB" id="A0A0K0G230"/>
<dbReference type="InterPro" id="IPR014044">
    <property type="entry name" value="CAP_dom"/>
</dbReference>
<reference evidence="4" key="2">
    <citation type="submission" date="2015-08" db="UniProtKB">
        <authorList>
            <consortium name="WormBaseParasite"/>
        </authorList>
    </citation>
    <scope>IDENTIFICATION</scope>
</reference>
<feature type="domain" description="SCP" evidence="1">
    <location>
        <begin position="183"/>
        <end position="288"/>
    </location>
</feature>
<evidence type="ECO:0000313" key="4">
    <source>
        <dbReference type="WBParaSite" id="SVE_1877600.1"/>
    </source>
</evidence>
<dbReference type="WBParaSite" id="SVE_1877600.1">
    <property type="protein sequence ID" value="SVE_1877600.1"/>
    <property type="gene ID" value="SVE_1877600"/>
</dbReference>
<dbReference type="Pfam" id="PF00188">
    <property type="entry name" value="CAP"/>
    <property type="match status" value="1"/>
</dbReference>
<organism evidence="3 4">
    <name type="scientific">Strongyloides venezuelensis</name>
    <name type="common">Threadworm</name>
    <dbReference type="NCBI Taxonomy" id="75913"/>
    <lineage>
        <taxon>Eukaryota</taxon>
        <taxon>Metazoa</taxon>
        <taxon>Ecdysozoa</taxon>
        <taxon>Nematoda</taxon>
        <taxon>Chromadorea</taxon>
        <taxon>Rhabditida</taxon>
        <taxon>Tylenchina</taxon>
        <taxon>Panagrolaimomorpha</taxon>
        <taxon>Strongyloidoidea</taxon>
        <taxon>Strongyloididae</taxon>
        <taxon>Strongyloides</taxon>
    </lineage>
</organism>
<dbReference type="InterPro" id="IPR055805">
    <property type="entry name" value="DUF7381"/>
</dbReference>
<evidence type="ECO:0000259" key="1">
    <source>
        <dbReference type="Pfam" id="PF00188"/>
    </source>
</evidence>
<evidence type="ECO:0000259" key="2">
    <source>
        <dbReference type="Pfam" id="PF24100"/>
    </source>
</evidence>
<evidence type="ECO:0000313" key="3">
    <source>
        <dbReference type="Proteomes" id="UP000035680"/>
    </source>
</evidence>